<gene>
    <name evidence="2" type="ORF">PFLmoz3_00773</name>
</gene>
<sequence length="77" mass="8035">MAPTAAAAPTASNDTGAAWVMVKPSPSTSAGTPRMPPPAPVRPMTRPINTPNTLASSIQSTLLRRVSHSRPLSMPFQ</sequence>
<protein>
    <submittedName>
        <fullName evidence="2">Uncharacterized protein</fullName>
    </submittedName>
</protein>
<feature type="region of interest" description="Disordered" evidence="1">
    <location>
        <begin position="1"/>
        <end position="50"/>
    </location>
</feature>
<evidence type="ECO:0000313" key="3">
    <source>
        <dbReference type="Proteomes" id="UP000061348"/>
    </source>
</evidence>
<comment type="caution">
    <text evidence="2">The sequence shown here is derived from an EMBL/GenBank/DDBJ whole genome shotgun (WGS) entry which is preliminary data.</text>
</comment>
<dbReference type="AlphaFoldDB" id="A0A109LKW8"/>
<organism evidence="2 3">
    <name type="scientific">Pseudomonas fluorescens</name>
    <dbReference type="NCBI Taxonomy" id="294"/>
    <lineage>
        <taxon>Bacteria</taxon>
        <taxon>Pseudomonadati</taxon>
        <taxon>Pseudomonadota</taxon>
        <taxon>Gammaproteobacteria</taxon>
        <taxon>Pseudomonadales</taxon>
        <taxon>Pseudomonadaceae</taxon>
        <taxon>Pseudomonas</taxon>
    </lineage>
</organism>
<dbReference type="Proteomes" id="UP000061348">
    <property type="component" value="Unassembled WGS sequence"/>
</dbReference>
<reference evidence="2 3" key="1">
    <citation type="submission" date="2015-05" db="EMBL/GenBank/DDBJ databases">
        <title>A genomic and transcriptomic approach to investigate the blue pigment phenotype in Pseudomonas fluorescens.</title>
        <authorList>
            <person name="Andreani N.A."/>
            <person name="Cardazzo B."/>
        </authorList>
    </citation>
    <scope>NUCLEOTIDE SEQUENCE [LARGE SCALE GENOMIC DNA]</scope>
    <source>
        <strain evidence="2 3">Ps_22</strain>
    </source>
</reference>
<evidence type="ECO:0000256" key="1">
    <source>
        <dbReference type="SAM" id="MobiDB-lite"/>
    </source>
</evidence>
<proteinExistence type="predicted"/>
<name>A0A109LKW8_PSEFL</name>
<dbReference type="EMBL" id="LCYA01000029">
    <property type="protein sequence ID" value="KWV89660.1"/>
    <property type="molecule type" value="Genomic_DNA"/>
</dbReference>
<feature type="compositionally biased region" description="Low complexity" evidence="1">
    <location>
        <begin position="1"/>
        <end position="11"/>
    </location>
</feature>
<evidence type="ECO:0000313" key="2">
    <source>
        <dbReference type="EMBL" id="KWV89660.1"/>
    </source>
</evidence>
<accession>A0A109LKW8</accession>